<dbReference type="EMBL" id="WHPF01000002">
    <property type="protein sequence ID" value="NNV54566.1"/>
    <property type="molecule type" value="Genomic_DNA"/>
</dbReference>
<proteinExistence type="predicted"/>
<organism evidence="1 2">
    <name type="scientific">Limnovirga soli</name>
    <dbReference type="NCBI Taxonomy" id="2656915"/>
    <lineage>
        <taxon>Bacteria</taxon>
        <taxon>Pseudomonadati</taxon>
        <taxon>Bacteroidota</taxon>
        <taxon>Chitinophagia</taxon>
        <taxon>Chitinophagales</taxon>
        <taxon>Chitinophagaceae</taxon>
        <taxon>Limnovirga</taxon>
    </lineage>
</organism>
<sequence>MKYNSNNILCIEVDDLVAAGFVEENIHKGVCVGYSTLPNMKENGRLLFPFDQLGIRYKEAIEKRFGNPYNYMAKAPLRNLIQKDIAAAAFYLEYSFDGTKKLPRQPIDYVTKYTQCASVLNMMIKAETDKKELKKFAGNMVNFYDKMIEIITEDRIDLPTTYITLRRKISDYKANGYASLISSKFGNKNSAKIKDEVSESLLLTYLEHHNQFDDEQVCRFYNLAAVPMGYKAIDQSTVGVHRRKRMAEIMIGRQGNAKFYDTYSTSMKQRRPSCALARLENDDNDLDMYFWKKEVRKGKNFTNYYKRVKMIVVVDALNDYPLGWSYGEEVSVELVRAAWLDAMHHINELTGSWYLPHQIKNDRWALTGLRPFYQSICVDYVDNTLGSKRNRYIEQSFGKKWHKDLKEIALVGYAGHNMSSQTRINPDALNNNLKNVPHISEAPGYISLFIDKIRNRKNEKGQTLTEQWKASFASSEIAQERQISYAHMLDLFGVRHSVASARNPELPNSITKEGVVCRLNNEEYTYDVPDTIRLDYTGANVQVIYSPLDVSRVLVTDYKKLRFIANTTYIMPSAAVDFTENDNKVFWAKMTAKRKLVEWVAEQKAKRQDTLNAAGIDANGLLQAGILTKEIKQEAEAYLQAANGKELAAIENNVQQNDAHFNYQKERANVDFFLD</sequence>
<gene>
    <name evidence="1" type="ORF">GD597_03770</name>
</gene>
<dbReference type="GO" id="GO:0003676">
    <property type="term" value="F:nucleic acid binding"/>
    <property type="evidence" value="ECO:0007669"/>
    <property type="project" value="InterPro"/>
</dbReference>
<dbReference type="Gene3D" id="3.30.420.10">
    <property type="entry name" value="Ribonuclease H-like superfamily/Ribonuclease H"/>
    <property type="match status" value="1"/>
</dbReference>
<dbReference type="Proteomes" id="UP000598971">
    <property type="component" value="Unassembled WGS sequence"/>
</dbReference>
<dbReference type="RefSeq" id="WP_171606484.1">
    <property type="nucleotide sequence ID" value="NZ_WHPF01000002.1"/>
</dbReference>
<name>A0A8J8FAW0_9BACT</name>
<keyword evidence="2" id="KW-1185">Reference proteome</keyword>
<protein>
    <recommendedName>
        <fullName evidence="3">Transposase</fullName>
    </recommendedName>
</protein>
<accession>A0A8J8FAW0</accession>
<evidence type="ECO:0000313" key="2">
    <source>
        <dbReference type="Proteomes" id="UP000598971"/>
    </source>
</evidence>
<reference evidence="1" key="1">
    <citation type="submission" date="2019-10" db="EMBL/GenBank/DDBJ databases">
        <title>Draft genome sequence of Panacibacter sp. KCS-6.</title>
        <authorList>
            <person name="Yim K.J."/>
        </authorList>
    </citation>
    <scope>NUCLEOTIDE SEQUENCE</scope>
    <source>
        <strain evidence="1">KCS-6</strain>
    </source>
</reference>
<dbReference type="AlphaFoldDB" id="A0A8J8FAW0"/>
<evidence type="ECO:0008006" key="3">
    <source>
        <dbReference type="Google" id="ProtNLM"/>
    </source>
</evidence>
<comment type="caution">
    <text evidence="1">The sequence shown here is derived from an EMBL/GenBank/DDBJ whole genome shotgun (WGS) entry which is preliminary data.</text>
</comment>
<dbReference type="InterPro" id="IPR036397">
    <property type="entry name" value="RNaseH_sf"/>
</dbReference>
<evidence type="ECO:0000313" key="1">
    <source>
        <dbReference type="EMBL" id="NNV54566.1"/>
    </source>
</evidence>